<feature type="domain" description="BRCT" evidence="3">
    <location>
        <begin position="167"/>
        <end position="215"/>
    </location>
</feature>
<dbReference type="CDD" id="cd00027">
    <property type="entry name" value="BRCT"/>
    <property type="match status" value="1"/>
</dbReference>
<feature type="domain" description="BRCT" evidence="3">
    <location>
        <begin position="582"/>
        <end position="671"/>
    </location>
</feature>
<reference evidence="6" key="1">
    <citation type="submission" date="2016-06" db="UniProtKB">
        <authorList>
            <consortium name="WormBaseParasite"/>
        </authorList>
    </citation>
    <scope>IDENTIFICATION</scope>
</reference>
<feature type="compositionally biased region" description="Polar residues" evidence="2">
    <location>
        <begin position="483"/>
        <end position="514"/>
    </location>
</feature>
<dbReference type="SUPFAM" id="SSF52113">
    <property type="entry name" value="BRCT domain"/>
    <property type="match status" value="5"/>
</dbReference>
<dbReference type="WBParaSite" id="TCNE_0001539601-mRNA-1">
    <property type="protein sequence ID" value="TCNE_0001539601-mRNA-1"/>
    <property type="gene ID" value="TCNE_0001539601"/>
</dbReference>
<gene>
    <name evidence="4" type="ORF">TCNE_LOCUS15395</name>
</gene>
<protein>
    <submittedName>
        <fullName evidence="6">DNA topoisomerase 2-binding protein 1</fullName>
    </submittedName>
</protein>
<evidence type="ECO:0000256" key="1">
    <source>
        <dbReference type="ARBA" id="ARBA00022737"/>
    </source>
</evidence>
<dbReference type="SMART" id="SM00292">
    <property type="entry name" value="BRCT"/>
    <property type="match status" value="4"/>
</dbReference>
<dbReference type="Proteomes" id="UP000050794">
    <property type="component" value="Unassembled WGS sequence"/>
</dbReference>
<reference evidence="4 5" key="2">
    <citation type="submission" date="2018-11" db="EMBL/GenBank/DDBJ databases">
        <authorList>
            <consortium name="Pathogen Informatics"/>
        </authorList>
    </citation>
    <scope>NUCLEOTIDE SEQUENCE [LARGE SCALE GENOMIC DNA]</scope>
</reference>
<dbReference type="AlphaFoldDB" id="A0A183V3S5"/>
<proteinExistence type="predicted"/>
<sequence length="999" mass="110756">MEWNVESRRDDVDMVRSRIGTDSAPKVKQTSGRSMSKKKQCELFVLEVVENSNGDGTPKSTDVEFQKDLFGRLLASRLHPKWITAEDCMQKNTRGNEVFIVLYFSGVVFDHLCSLKCRVYGTVAALTCMLNRERLPKWTHPILSVTLKECIISFTGIDQDVRQTKTDLIMKMNGAVSKDLNDKTTHLVARECNPSSAKYLAATKSSIPVLSMEWVDKAWDAALKGYTVWFGEKDVYNEYKLKIFTGCVITCSGLSSSERMTIAHIVKANGGVFSPEMERNRCTHLLTDKNSGEKYRKAREWGWDCVKIVRVKWLDKCVQKGMRLQERLYEPKFHAVAKTSTPEADGVFAAHFDVSSISGLRQPTVASRSDRTLSPLLGSSSLHGQLKGAITDVAKCTNMSSDTSALRQRSSLCRNFSSRSIEEMSALDPIKAIGLAADVAYDCLELKEISSTVSVVTCQWLIECGKQQKMVAEKEFLHPLVYDNSSAKRNPSSTRNDQSSNGMHPDTSKSSNGASKVVLKSTDQRDVSAVHAKLNEVGRITILYASRKETVVLQAPPVEEKGAGGTKENASCWKEQRTKEPDLSKLFAGLSFGIDRFEEAVAEDLELTIVDLGGKYELDKLRRVNYLLLPLLHYGPVDEIVDLNADNVVSAHWMHDCIDRGEVLDPNGHPLYRPLSASLDSPIFTGCVVALSSMGRPEKETYTELLKTFGAVVQNRLVKRGDVGAQFQRNTHVVTCEASERTVCSPSGDCVILQDPAKETANHDDHHGSDGDVVIIETPLNKRLKTLYGDTSQSMGSPAVDTPSRFLDPNTKFIPRFDLRDAYAVVDALHSCRTSSLSTDGANWSESMVGRVLEEAATKTAVMPVREPTQARRLTRSLGMRIEKEGEESGRRSKNERIDDEPAEEPSQRHMMTEKLASLVASYDDESGTESSNSAKNVAVECDSKRKRQVIDSAVNSDAATSSKRNAQKIFHENAIGWDEASHLCGYHLLTVNGARCEI</sequence>
<dbReference type="InterPro" id="IPR059215">
    <property type="entry name" value="BRCT2_TopBP1-like"/>
</dbReference>
<dbReference type="InterPro" id="IPR001357">
    <property type="entry name" value="BRCT_dom"/>
</dbReference>
<dbReference type="Pfam" id="PF12738">
    <property type="entry name" value="PTCB-BRCT"/>
    <property type="match status" value="1"/>
</dbReference>
<feature type="region of interest" description="Disordered" evidence="2">
    <location>
        <begin position="483"/>
        <end position="517"/>
    </location>
</feature>
<dbReference type="CDD" id="cd17731">
    <property type="entry name" value="BRCT_TopBP1_rpt2_like"/>
    <property type="match status" value="2"/>
</dbReference>
<evidence type="ECO:0000313" key="5">
    <source>
        <dbReference type="Proteomes" id="UP000050794"/>
    </source>
</evidence>
<dbReference type="EMBL" id="UYWY01022830">
    <property type="protein sequence ID" value="VDM46716.1"/>
    <property type="molecule type" value="Genomic_DNA"/>
</dbReference>
<evidence type="ECO:0000259" key="3">
    <source>
        <dbReference type="PROSITE" id="PS50172"/>
    </source>
</evidence>
<dbReference type="GO" id="GO:0033314">
    <property type="term" value="P:mitotic DNA replication checkpoint signaling"/>
    <property type="evidence" value="ECO:0007669"/>
    <property type="project" value="TreeGrafter"/>
</dbReference>
<feature type="domain" description="BRCT" evidence="3">
    <location>
        <begin position="446"/>
        <end position="478"/>
    </location>
</feature>
<dbReference type="Pfam" id="PF00533">
    <property type="entry name" value="BRCT"/>
    <property type="match status" value="1"/>
</dbReference>
<dbReference type="PROSITE" id="PS50172">
    <property type="entry name" value="BRCT"/>
    <property type="match status" value="4"/>
</dbReference>
<dbReference type="Gene3D" id="3.40.50.10190">
    <property type="entry name" value="BRCT domain"/>
    <property type="match status" value="5"/>
</dbReference>
<evidence type="ECO:0000313" key="6">
    <source>
        <dbReference type="WBParaSite" id="TCNE_0001539601-mRNA-1"/>
    </source>
</evidence>
<dbReference type="PANTHER" id="PTHR13561">
    <property type="entry name" value="DNA REPLICATION REGULATOR DPB11-RELATED"/>
    <property type="match status" value="1"/>
</dbReference>
<evidence type="ECO:0000313" key="4">
    <source>
        <dbReference type="EMBL" id="VDM46716.1"/>
    </source>
</evidence>
<feature type="domain" description="BRCT" evidence="3">
    <location>
        <begin position="239"/>
        <end position="331"/>
    </location>
</feature>
<dbReference type="GO" id="GO:0006270">
    <property type="term" value="P:DNA replication initiation"/>
    <property type="evidence" value="ECO:0007669"/>
    <property type="project" value="TreeGrafter"/>
</dbReference>
<feature type="region of interest" description="Disordered" evidence="2">
    <location>
        <begin position="865"/>
        <end position="942"/>
    </location>
</feature>
<keyword evidence="5" id="KW-1185">Reference proteome</keyword>
<dbReference type="PANTHER" id="PTHR13561:SF20">
    <property type="entry name" value="DNA TOPOISOMERASE 2-BINDING PROTEIN 1"/>
    <property type="match status" value="1"/>
</dbReference>
<keyword evidence="1" id="KW-0677">Repeat</keyword>
<dbReference type="GO" id="GO:0007095">
    <property type="term" value="P:mitotic G2 DNA damage checkpoint signaling"/>
    <property type="evidence" value="ECO:0007669"/>
    <property type="project" value="TreeGrafter"/>
</dbReference>
<evidence type="ECO:0000256" key="2">
    <source>
        <dbReference type="SAM" id="MobiDB-lite"/>
    </source>
</evidence>
<feature type="compositionally biased region" description="Basic and acidic residues" evidence="2">
    <location>
        <begin position="881"/>
        <end position="897"/>
    </location>
</feature>
<organism evidence="5 6">
    <name type="scientific">Toxocara canis</name>
    <name type="common">Canine roundworm</name>
    <dbReference type="NCBI Taxonomy" id="6265"/>
    <lineage>
        <taxon>Eukaryota</taxon>
        <taxon>Metazoa</taxon>
        <taxon>Ecdysozoa</taxon>
        <taxon>Nematoda</taxon>
        <taxon>Chromadorea</taxon>
        <taxon>Rhabditida</taxon>
        <taxon>Spirurina</taxon>
        <taxon>Ascaridomorpha</taxon>
        <taxon>Ascaridoidea</taxon>
        <taxon>Toxocaridae</taxon>
        <taxon>Toxocara</taxon>
    </lineage>
</organism>
<name>A0A183V3S5_TOXCA</name>
<dbReference type="InterPro" id="IPR036420">
    <property type="entry name" value="BRCT_dom_sf"/>
</dbReference>
<accession>A0A183V3S5</accession>